<evidence type="ECO:0000256" key="23">
    <source>
        <dbReference type="SAM" id="MobiDB-lite"/>
    </source>
</evidence>
<dbReference type="PANTHER" id="PTHR24416:SF525">
    <property type="entry name" value="INSULIN-LIKE RECEPTOR"/>
    <property type="match status" value="1"/>
</dbReference>
<evidence type="ECO:0000256" key="5">
    <source>
        <dbReference type="ARBA" id="ARBA00022679"/>
    </source>
</evidence>
<evidence type="ECO:0000256" key="19">
    <source>
        <dbReference type="ARBA" id="ARBA00023180"/>
    </source>
</evidence>
<proteinExistence type="predicted"/>
<dbReference type="CDD" id="cd00064">
    <property type="entry name" value="FU"/>
    <property type="match status" value="1"/>
</dbReference>
<evidence type="ECO:0000256" key="10">
    <source>
        <dbReference type="ARBA" id="ARBA00022737"/>
    </source>
</evidence>
<evidence type="ECO:0000256" key="12">
    <source>
        <dbReference type="ARBA" id="ARBA00022777"/>
    </source>
</evidence>
<keyword evidence="28" id="KW-1185">Reference proteome</keyword>
<evidence type="ECO:0000256" key="8">
    <source>
        <dbReference type="ARBA" id="ARBA00022723"/>
    </source>
</evidence>
<dbReference type="FunFam" id="3.30.200.20:FF:000026">
    <property type="entry name" value="Tyrosine-protein kinase receptor"/>
    <property type="match status" value="1"/>
</dbReference>
<keyword evidence="8" id="KW-0479">Metal-binding</keyword>
<evidence type="ECO:0000256" key="15">
    <source>
        <dbReference type="ARBA" id="ARBA00023136"/>
    </source>
</evidence>
<feature type="domain" description="Protein kinase" evidence="25">
    <location>
        <begin position="1362"/>
        <end position="1650"/>
    </location>
</feature>
<feature type="region of interest" description="Disordered" evidence="23">
    <location>
        <begin position="262"/>
        <end position="291"/>
    </location>
</feature>
<dbReference type="Pfam" id="PF07714">
    <property type="entry name" value="PK_Tyr_Ser-Thr"/>
    <property type="match status" value="1"/>
</dbReference>
<feature type="domain" description="Fibronectin type-III" evidence="26">
    <location>
        <begin position="1202"/>
        <end position="1298"/>
    </location>
</feature>
<dbReference type="GO" id="GO:0051897">
    <property type="term" value="P:positive regulation of phosphatidylinositol 3-kinase/protein kinase B signal transduction"/>
    <property type="evidence" value="ECO:0007669"/>
    <property type="project" value="TreeGrafter"/>
</dbReference>
<dbReference type="FunFam" id="1.10.510.10:FF:000528">
    <property type="entry name" value="Tyrosine-protein kinase receptor"/>
    <property type="match status" value="1"/>
</dbReference>
<evidence type="ECO:0000259" key="27">
    <source>
        <dbReference type="PROSITE" id="PS51379"/>
    </source>
</evidence>
<dbReference type="PROSITE" id="PS00239">
    <property type="entry name" value="RECEPTOR_TYR_KIN_II"/>
    <property type="match status" value="1"/>
</dbReference>
<feature type="region of interest" description="Disordered" evidence="23">
    <location>
        <begin position="1789"/>
        <end position="1871"/>
    </location>
</feature>
<protein>
    <recommendedName>
        <fullName evidence="3">receptor protein-tyrosine kinase</fullName>
        <ecNumber evidence="3">2.7.10.1</ecNumber>
    </recommendedName>
</protein>
<dbReference type="InterPro" id="IPR011009">
    <property type="entry name" value="Kinase-like_dom_sf"/>
</dbReference>
<dbReference type="GO" id="GO:0005009">
    <property type="term" value="F:insulin receptor activity"/>
    <property type="evidence" value="ECO:0007669"/>
    <property type="project" value="TreeGrafter"/>
</dbReference>
<dbReference type="SMART" id="SM00219">
    <property type="entry name" value="TyrKc"/>
    <property type="match status" value="1"/>
</dbReference>
<feature type="compositionally biased region" description="Low complexity" evidence="23">
    <location>
        <begin position="212"/>
        <end position="223"/>
    </location>
</feature>
<dbReference type="InterPro" id="IPR002011">
    <property type="entry name" value="Tyr_kinase_rcpt_2_CS"/>
</dbReference>
<dbReference type="InterPro" id="IPR017896">
    <property type="entry name" value="4Fe4S_Fe-S-bd"/>
</dbReference>
<evidence type="ECO:0000256" key="22">
    <source>
        <dbReference type="PROSITE-ProRule" id="PRU10141"/>
    </source>
</evidence>
<feature type="region of interest" description="Disordered" evidence="23">
    <location>
        <begin position="212"/>
        <end position="232"/>
    </location>
</feature>
<evidence type="ECO:0000256" key="11">
    <source>
        <dbReference type="ARBA" id="ARBA00022741"/>
    </source>
</evidence>
<dbReference type="InterPro" id="IPR003961">
    <property type="entry name" value="FN3_dom"/>
</dbReference>
<dbReference type="PROSITE" id="PS51379">
    <property type="entry name" value="4FE4S_FER_2"/>
    <property type="match status" value="1"/>
</dbReference>
<dbReference type="InterPro" id="IPR008266">
    <property type="entry name" value="Tyr_kinase_AS"/>
</dbReference>
<dbReference type="GO" id="GO:0046872">
    <property type="term" value="F:metal ion binding"/>
    <property type="evidence" value="ECO:0007669"/>
    <property type="project" value="UniProtKB-KW"/>
</dbReference>
<dbReference type="GO" id="GO:0030424">
    <property type="term" value="C:axon"/>
    <property type="evidence" value="ECO:0007669"/>
    <property type="project" value="TreeGrafter"/>
</dbReference>
<feature type="compositionally biased region" description="Low complexity" evidence="23">
    <location>
        <begin position="1901"/>
        <end position="1924"/>
    </location>
</feature>
<dbReference type="SUPFAM" id="SSF56112">
    <property type="entry name" value="Protein kinase-like (PK-like)"/>
    <property type="match status" value="1"/>
</dbReference>
<feature type="region of interest" description="Disordered" evidence="23">
    <location>
        <begin position="1049"/>
        <end position="1091"/>
    </location>
</feature>
<dbReference type="EC" id="2.7.10.1" evidence="3"/>
<keyword evidence="10" id="KW-0677">Repeat</keyword>
<feature type="region of interest" description="Disordered" evidence="23">
    <location>
        <begin position="2030"/>
        <end position="2155"/>
    </location>
</feature>
<dbReference type="GO" id="GO:0043560">
    <property type="term" value="F:insulin receptor substrate binding"/>
    <property type="evidence" value="ECO:0007669"/>
    <property type="project" value="TreeGrafter"/>
</dbReference>
<dbReference type="InterPro" id="IPR006212">
    <property type="entry name" value="Furin_repeat"/>
</dbReference>
<dbReference type="InterPro" id="IPR036941">
    <property type="entry name" value="Rcpt_L-dom_sf"/>
</dbReference>
<dbReference type="SUPFAM" id="SSF57184">
    <property type="entry name" value="Growth factor receptor domain"/>
    <property type="match status" value="1"/>
</dbReference>
<feature type="compositionally biased region" description="Gly residues" evidence="23">
    <location>
        <begin position="1839"/>
        <end position="1848"/>
    </location>
</feature>
<dbReference type="GO" id="GO:0005899">
    <property type="term" value="C:insulin receptor complex"/>
    <property type="evidence" value="ECO:0007669"/>
    <property type="project" value="TreeGrafter"/>
</dbReference>
<evidence type="ECO:0000259" key="25">
    <source>
        <dbReference type="PROSITE" id="PS50011"/>
    </source>
</evidence>
<dbReference type="SMART" id="SM00261">
    <property type="entry name" value="FU"/>
    <property type="match status" value="1"/>
</dbReference>
<dbReference type="CDD" id="cd00063">
    <property type="entry name" value="FN3"/>
    <property type="match status" value="1"/>
</dbReference>
<accession>A0A6P4J4G4</accession>
<feature type="compositionally biased region" description="Polar residues" evidence="23">
    <location>
        <begin position="2093"/>
        <end position="2130"/>
    </location>
</feature>
<evidence type="ECO:0000313" key="29">
    <source>
        <dbReference type="RefSeq" id="XP_017035755.1"/>
    </source>
</evidence>
<dbReference type="InterPro" id="IPR001245">
    <property type="entry name" value="Ser-Thr/Tyr_kinase_cat_dom"/>
</dbReference>
<evidence type="ECO:0000256" key="21">
    <source>
        <dbReference type="ARBA" id="ARBA00051243"/>
    </source>
</evidence>
<feature type="compositionally biased region" description="Low complexity" evidence="23">
    <location>
        <begin position="265"/>
        <end position="279"/>
    </location>
</feature>
<comment type="catalytic activity">
    <reaction evidence="21">
        <text>L-tyrosyl-[protein] + ATP = O-phospho-L-tyrosyl-[protein] + ADP + H(+)</text>
        <dbReference type="Rhea" id="RHEA:10596"/>
        <dbReference type="Rhea" id="RHEA-COMP:10136"/>
        <dbReference type="Rhea" id="RHEA-COMP:20101"/>
        <dbReference type="ChEBI" id="CHEBI:15378"/>
        <dbReference type="ChEBI" id="CHEBI:30616"/>
        <dbReference type="ChEBI" id="CHEBI:46858"/>
        <dbReference type="ChEBI" id="CHEBI:61978"/>
        <dbReference type="ChEBI" id="CHEBI:456216"/>
        <dbReference type="EC" id="2.7.10.1"/>
    </reaction>
</comment>
<keyword evidence="11 22" id="KW-0547">Nucleotide-binding</keyword>
<feature type="compositionally biased region" description="Acidic residues" evidence="23">
    <location>
        <begin position="2052"/>
        <end position="2071"/>
    </location>
</feature>
<feature type="compositionally biased region" description="Polar residues" evidence="23">
    <location>
        <begin position="98"/>
        <end position="111"/>
    </location>
</feature>
<dbReference type="Gene3D" id="3.80.20.20">
    <property type="entry name" value="Receptor L-domain"/>
    <property type="match status" value="2"/>
</dbReference>
<dbReference type="Gene3D" id="2.10.220.10">
    <property type="entry name" value="Hormone Receptor, Insulin-like Growth Factor Receptor 1, Chain A, domain 2"/>
    <property type="match status" value="1"/>
</dbReference>
<dbReference type="CDD" id="cd05032">
    <property type="entry name" value="PTKc_InsR_like"/>
    <property type="match status" value="1"/>
</dbReference>
<keyword evidence="7 24" id="KW-0812">Transmembrane</keyword>
<dbReference type="InterPro" id="IPR020635">
    <property type="entry name" value="Tyr_kinase_cat_dom"/>
</dbReference>
<keyword evidence="19" id="KW-0325">Glycoprotein</keyword>
<dbReference type="InterPro" id="IPR009030">
    <property type="entry name" value="Growth_fac_rcpt_cys_sf"/>
</dbReference>
<dbReference type="InterPro" id="IPR017441">
    <property type="entry name" value="Protein_kinase_ATP_BS"/>
</dbReference>
<organism evidence="28 29">
    <name type="scientific">Drosophila kikkawai</name>
    <name type="common">Fruit fly</name>
    <dbReference type="NCBI Taxonomy" id="30033"/>
    <lineage>
        <taxon>Eukaryota</taxon>
        <taxon>Metazoa</taxon>
        <taxon>Ecdysozoa</taxon>
        <taxon>Arthropoda</taxon>
        <taxon>Hexapoda</taxon>
        <taxon>Insecta</taxon>
        <taxon>Pterygota</taxon>
        <taxon>Neoptera</taxon>
        <taxon>Endopterygota</taxon>
        <taxon>Diptera</taxon>
        <taxon>Brachycera</taxon>
        <taxon>Muscomorpha</taxon>
        <taxon>Ephydroidea</taxon>
        <taxon>Drosophilidae</taxon>
        <taxon>Drosophila</taxon>
        <taxon>Sophophora</taxon>
    </lineage>
</organism>
<feature type="compositionally biased region" description="Basic and acidic residues" evidence="23">
    <location>
        <begin position="115"/>
        <end position="125"/>
    </location>
</feature>
<evidence type="ECO:0000256" key="20">
    <source>
        <dbReference type="ARBA" id="ARBA00023211"/>
    </source>
</evidence>
<evidence type="ECO:0000256" key="4">
    <source>
        <dbReference type="ARBA" id="ARBA00022553"/>
    </source>
</evidence>
<keyword evidence="4" id="KW-0597">Phosphoprotein</keyword>
<dbReference type="Pfam" id="PF01030">
    <property type="entry name" value="Recep_L_domain"/>
    <property type="match status" value="2"/>
</dbReference>
<dbReference type="PROSITE" id="PS50011">
    <property type="entry name" value="PROTEIN_KINASE_DOM"/>
    <property type="match status" value="1"/>
</dbReference>
<dbReference type="SMART" id="SM00060">
    <property type="entry name" value="FN3"/>
    <property type="match status" value="3"/>
</dbReference>
<dbReference type="InterPro" id="IPR050122">
    <property type="entry name" value="RTK"/>
</dbReference>
<evidence type="ECO:0000256" key="7">
    <source>
        <dbReference type="ARBA" id="ARBA00022692"/>
    </source>
</evidence>
<evidence type="ECO:0000256" key="16">
    <source>
        <dbReference type="ARBA" id="ARBA00023137"/>
    </source>
</evidence>
<dbReference type="SUPFAM" id="SSF52058">
    <property type="entry name" value="L domain-like"/>
    <property type="match status" value="2"/>
</dbReference>
<evidence type="ECO:0000256" key="14">
    <source>
        <dbReference type="ARBA" id="ARBA00022989"/>
    </source>
</evidence>
<dbReference type="Proteomes" id="UP001652661">
    <property type="component" value="Chromosome 3R"/>
</dbReference>
<evidence type="ECO:0000256" key="24">
    <source>
        <dbReference type="SAM" id="Phobius"/>
    </source>
</evidence>
<keyword evidence="6" id="KW-0165">Cleavage on pair of basic residues</keyword>
<evidence type="ECO:0000256" key="13">
    <source>
        <dbReference type="ARBA" id="ARBA00022840"/>
    </source>
</evidence>
<gene>
    <name evidence="29" type="primary">InR</name>
</gene>
<dbReference type="PROSITE" id="PS50853">
    <property type="entry name" value="FN3"/>
    <property type="match status" value="1"/>
</dbReference>
<evidence type="ECO:0000256" key="1">
    <source>
        <dbReference type="ARBA" id="ARBA00001936"/>
    </source>
</evidence>
<dbReference type="GO" id="GO:0007399">
    <property type="term" value="P:nervous system development"/>
    <property type="evidence" value="ECO:0007669"/>
    <property type="project" value="UniProtKB-ARBA"/>
</dbReference>
<dbReference type="GO" id="GO:0043410">
    <property type="term" value="P:positive regulation of MAPK cascade"/>
    <property type="evidence" value="ECO:0007669"/>
    <property type="project" value="TreeGrafter"/>
</dbReference>
<sequence length="2155" mass="241088">MQKNDLIKVKGETHRNMFNMKRQTMMKTKLKRENATMMKAETTTMAGDVFPTATTTMAGSNICVLCRQDMLLDTCCCRQAVDINSERWTIFPHTTTSKLESTTGKTSQIRSNGHRLSDDADEDAAKNNRRHRDYFKIYNNCHNILRTLQSLLLLMLDCGIFNKRRRRQEHSVPPTNLQDKYLYYTKFLLLFHTALAAAAETTTRLSLSRNNYNKQQQHNQQKPHQTEKQHNNYHPRNRSLIWILLSLSLLANHATATVIAGQSMQQQQQQQRRLLPQQHHQQHHNSDDLSDKLEMFVESTRMRRDVSQTNDIVRLSRNETTCKSMDIRNFAANFYLLENCTTIEGFLLITLMSNVTINLNHSFPLLKEVTDFIVVFRVNGLHSLSQIFPNLNVIRGNNLFDGYSFIVYSNPDLVNLGLPNLRSISHGGVRIEKNRVLCYVETIDWLHLMAENATQSEVVLQMNAKEKDCPKCAEEIKVSGEGQDTTALSVPVHSLGCPEQENHKRYCWDSKHCQTMCPKECRNNCIDKDTCCNKACLGCTLDSNGTERCISCRFLSINNTNCVDTCPPGLFQYDKRCITAEECIQIGTRFDSGDKPLAPFAGQCTTRCPKGYSIENHRCIKCKDGKCERVCQAGIIESLDRAKVYEGCTVIGGNSTEPLVISIKREGDAHVMDTLELYLGQIRTIKTSLKVHLTFGLTSLRFFKSLTEIVGDPPMDKNQYALYVLENNDLEEIWGPNQTVYIRNGGVFFHFNQKLCVSTINKLLPMLASKPQSFNNSEVATDSNGSRGSCGTLPLNVSVSHVSAIMAILKVDTSMVSEGEPTGPSNATIIFKDPRAFIGYEFFYMIDPHGNATKSNEQLCDNPWTFVPADTKGVTTFMNLQPYTKYAYYVRTKAIFSELTNAQSEVQHFVTKPAQPSQVSKVKLTSISDSKIYVTWEYPIRPHGKLTHFVLIAEREEQHTNNPKDMPSERQYCENPITKPSDIDTEIEAPKPDLKPDPLPGDCKCDATGAPKNSQEMYSDRRIQSHIEFENTLQNFIYVPKKDFHGVDKNKSGSAAKGAPRVIRPASGAAFDSNAIGNQPTRHRRQADDLEPDLDERFGSVLLRHVRSTAPDAKDKALNLAKTANVTNGPETIVNLTDNFVVVPINQTNFTFENLHHFTRYTIFISVCREVIENDMEQACSNNSTNYKVTKKREDVDKARNLTLTLEIGNNTRAAVRAFWLPPLDPNGEILTYTLEYQLDKSDTVETKCIPVANYSATEGYLLKGVSDGLYRMRVRANSMAGFGVYTEPETIIVTPMKSYYITMAVILCIVIVLAFAFLLGYIRYLQKKRRPNDLHMNTEVNPFYASMQYIPDDWEVLRENIIQLAPLGQGSFGMVYEGIIKSFSNGIEDRACAIKTVNENATDRERTNFLSEASVMKEFDTHHVVRLLGVCSRGQPALVVMELMKKGDLKSYLRAHRPEERDEAMMAYLTRIGVTGNVQPPTYSRIYQMAIEIADGMAYLAAKKFVHRDLAARNCMVAEDLTVKIGDFGMTRDVYETDYYRKGTKGLLPVRWMSPESLRDGVYSSASDVFSFGVVLWEMATLAAQPYQGFSNEQVLRFVIEGGVMERPENCPDLLHRLMQRCWHHRPNARPSFLDIIAYLETQCPDSEFKRFSFYYSESGQTHREKERKERSQLDAFAAVPLDQDQQEAEQNEDATTPLRMGDYQTYKQNSALDQPAESPIALVVDDHQGTHSPFSMQSGFIASSTPDNQTVMVSAFQNLPASQSDDATAPYVLPDTDNNERGYEIYDPSPNFADLPTSRSGSTGGGGRLSGEQHLLPRKTGKQPVIMSSSMPDDVIGSGGHGGGGSSSLQPSTASAASSNASSHTGRYPSLKRVVADTLRNRANMFNRHLFNHHKRTGSNASHKSNASNAPSTSTSNSNLTSHPVAMGNLGTIESGGSGSAGSYTGTPRFYTPTAVTPIAISDNPNYRLLDESMGSDGQATILTTSSPNPNYEMMHPPPGRGGVTTDNPNYVAMNEPTPPVQMAGVTISHNPNYQPMMAPINATQSSSSDENEEEEEADEEEDEDDDVDDVHVEHIKMERMPLSRPRQKSAPPSRSRSVSQTRKKSPTNPNSGVGGTATTAGNMSNLLKESWLRPASGTSRPPPPNGFIGREA</sequence>
<dbReference type="RefSeq" id="XP_017035755.1">
    <property type="nucleotide sequence ID" value="XM_017180266.3"/>
</dbReference>
<dbReference type="GO" id="GO:0048513">
    <property type="term" value="P:animal organ development"/>
    <property type="evidence" value="ECO:0007669"/>
    <property type="project" value="UniProtKB-ARBA"/>
</dbReference>
<keyword evidence="5" id="KW-0808">Transferase</keyword>
<evidence type="ECO:0000256" key="17">
    <source>
        <dbReference type="ARBA" id="ARBA00023157"/>
    </source>
</evidence>
<name>A0A6P4J4G4_DROKI</name>
<keyword evidence="9" id="KW-0732">Signal</keyword>
<keyword evidence="16" id="KW-0829">Tyrosine-protein kinase</keyword>
<feature type="region of interest" description="Disordered" evidence="23">
    <location>
        <begin position="98"/>
        <end position="125"/>
    </location>
</feature>
<evidence type="ECO:0000313" key="28">
    <source>
        <dbReference type="Proteomes" id="UP001652661"/>
    </source>
</evidence>
<keyword evidence="15 24" id="KW-0472">Membrane</keyword>
<dbReference type="Pfam" id="PF00757">
    <property type="entry name" value="Furin-like"/>
    <property type="match status" value="1"/>
</dbReference>
<dbReference type="OrthoDB" id="5809444at2759"/>
<dbReference type="InterPro" id="IPR036116">
    <property type="entry name" value="FN3_sf"/>
</dbReference>
<dbReference type="PROSITE" id="PS00107">
    <property type="entry name" value="PROTEIN_KINASE_ATP"/>
    <property type="match status" value="1"/>
</dbReference>
<comment type="subcellular location">
    <subcellularLocation>
        <location evidence="2">Membrane</location>
        <topology evidence="2">Single-pass type I membrane protein</topology>
    </subcellularLocation>
</comment>
<feature type="transmembrane region" description="Helical" evidence="24">
    <location>
        <begin position="1300"/>
        <end position="1323"/>
    </location>
</feature>
<keyword evidence="13 22" id="KW-0067">ATP-binding</keyword>
<feature type="binding site" evidence="22">
    <location>
        <position position="1396"/>
    </location>
    <ligand>
        <name>ATP</name>
        <dbReference type="ChEBI" id="CHEBI:30616"/>
    </ligand>
</feature>
<dbReference type="SUPFAM" id="SSF49265">
    <property type="entry name" value="Fibronectin type III"/>
    <property type="match status" value="2"/>
</dbReference>
<dbReference type="GO" id="GO:0042593">
    <property type="term" value="P:glucose homeostasis"/>
    <property type="evidence" value="ECO:0007669"/>
    <property type="project" value="TreeGrafter"/>
</dbReference>
<feature type="domain" description="4Fe-4S ferredoxin-type" evidence="27">
    <location>
        <begin position="610"/>
        <end position="641"/>
    </location>
</feature>
<keyword evidence="18" id="KW-0675">Receptor</keyword>
<dbReference type="PRINTS" id="PR00109">
    <property type="entry name" value="TYRKINASE"/>
</dbReference>
<dbReference type="InterPro" id="IPR013783">
    <property type="entry name" value="Ig-like_fold"/>
</dbReference>
<dbReference type="GO" id="GO:0009653">
    <property type="term" value="P:anatomical structure morphogenesis"/>
    <property type="evidence" value="ECO:0007669"/>
    <property type="project" value="UniProtKB-ARBA"/>
</dbReference>
<evidence type="ECO:0000256" key="9">
    <source>
        <dbReference type="ARBA" id="ARBA00022729"/>
    </source>
</evidence>
<dbReference type="Gene3D" id="1.10.510.10">
    <property type="entry name" value="Transferase(Phosphotransferase) domain 1"/>
    <property type="match status" value="1"/>
</dbReference>
<dbReference type="InterPro" id="IPR000494">
    <property type="entry name" value="Rcpt_L-dom"/>
</dbReference>
<dbReference type="InterPro" id="IPR006211">
    <property type="entry name" value="Furin-like_Cys-rich_dom"/>
</dbReference>
<keyword evidence="17" id="KW-1015">Disulfide bond</keyword>
<feature type="region of interest" description="Disordered" evidence="23">
    <location>
        <begin position="958"/>
        <end position="999"/>
    </location>
</feature>
<evidence type="ECO:0000256" key="6">
    <source>
        <dbReference type="ARBA" id="ARBA00022685"/>
    </source>
</evidence>
<keyword evidence="12" id="KW-0418">Kinase</keyword>
<keyword evidence="14 24" id="KW-1133">Transmembrane helix</keyword>
<dbReference type="GO" id="GO:0005524">
    <property type="term" value="F:ATP binding"/>
    <property type="evidence" value="ECO:0007669"/>
    <property type="project" value="UniProtKB-UniRule"/>
</dbReference>
<evidence type="ECO:0000256" key="3">
    <source>
        <dbReference type="ARBA" id="ARBA00011902"/>
    </source>
</evidence>
<comment type="cofactor">
    <cofactor evidence="1">
        <name>Mn(2+)</name>
        <dbReference type="ChEBI" id="CHEBI:29035"/>
    </cofactor>
</comment>
<feature type="compositionally biased region" description="Basic and acidic residues" evidence="23">
    <location>
        <begin position="2072"/>
        <end position="2084"/>
    </location>
</feature>
<evidence type="ECO:0000256" key="18">
    <source>
        <dbReference type="ARBA" id="ARBA00023170"/>
    </source>
</evidence>
<feature type="region of interest" description="Disordered" evidence="23">
    <location>
        <begin position="1895"/>
        <end position="1943"/>
    </location>
</feature>
<feature type="compositionally biased region" description="Low complexity" evidence="23">
    <location>
        <begin position="1854"/>
        <end position="1865"/>
    </location>
</feature>
<evidence type="ECO:0000256" key="2">
    <source>
        <dbReference type="ARBA" id="ARBA00004479"/>
    </source>
</evidence>
<dbReference type="Gene3D" id="3.30.200.20">
    <property type="entry name" value="Phosphorylase Kinase, domain 1"/>
    <property type="match status" value="1"/>
</dbReference>
<dbReference type="InterPro" id="IPR000719">
    <property type="entry name" value="Prot_kinase_dom"/>
</dbReference>
<dbReference type="PROSITE" id="PS00109">
    <property type="entry name" value="PROTEIN_KINASE_TYR"/>
    <property type="match status" value="1"/>
</dbReference>
<dbReference type="Gene3D" id="2.60.40.10">
    <property type="entry name" value="Immunoglobulins"/>
    <property type="match status" value="4"/>
</dbReference>
<evidence type="ECO:0000259" key="26">
    <source>
        <dbReference type="PROSITE" id="PS50853"/>
    </source>
</evidence>
<keyword evidence="20" id="KW-0464">Manganese</keyword>
<dbReference type="GO" id="GO:0030154">
    <property type="term" value="P:cell differentiation"/>
    <property type="evidence" value="ECO:0007669"/>
    <property type="project" value="UniProtKB-ARBA"/>
</dbReference>
<dbReference type="PANTHER" id="PTHR24416">
    <property type="entry name" value="TYROSINE-PROTEIN KINASE RECEPTOR"/>
    <property type="match status" value="1"/>
</dbReference>
<reference evidence="29" key="1">
    <citation type="submission" date="2025-08" db="UniProtKB">
        <authorList>
            <consortium name="RefSeq"/>
        </authorList>
    </citation>
    <scope>IDENTIFICATION</scope>
    <source>
        <strain evidence="29">14028-0561.14</strain>
        <tissue evidence="29">Whole fly</tissue>
    </source>
</reference>